<keyword evidence="1" id="KW-0812">Transmembrane</keyword>
<keyword evidence="1" id="KW-0472">Membrane</keyword>
<organism evidence="2 3">
    <name type="scientific">Seminavis robusta</name>
    <dbReference type="NCBI Taxonomy" id="568900"/>
    <lineage>
        <taxon>Eukaryota</taxon>
        <taxon>Sar</taxon>
        <taxon>Stramenopiles</taxon>
        <taxon>Ochrophyta</taxon>
        <taxon>Bacillariophyta</taxon>
        <taxon>Bacillariophyceae</taxon>
        <taxon>Bacillariophycidae</taxon>
        <taxon>Naviculales</taxon>
        <taxon>Naviculaceae</taxon>
        <taxon>Seminavis</taxon>
    </lineage>
</organism>
<dbReference type="OrthoDB" id="421671at2759"/>
<protein>
    <submittedName>
        <fullName evidence="2">Uncharacterized protein</fullName>
    </submittedName>
</protein>
<reference evidence="2" key="1">
    <citation type="submission" date="2020-06" db="EMBL/GenBank/DDBJ databases">
        <authorList>
            <consortium name="Plant Systems Biology data submission"/>
        </authorList>
    </citation>
    <scope>NUCLEOTIDE SEQUENCE</scope>
    <source>
        <strain evidence="2">D6</strain>
    </source>
</reference>
<sequence>MTSMPDTGNGNLLWTLGVAGVVVGIGAALMGGRKEDKKKEEESWDSHVGKEHGSLEEIFPEKLYRLEAPGCEYGPPTRNMIIYRILPSKQTEDKPRLLIFNAIAVGEHVLQDILQLGTPTVMVIPNDMHRCCAAVWKKRFPEISVVCPPKAKPKAEEVVNVSCRLLQELAMEPEWMDWITVRHIDGWVEFEDVLEVKLSDTKKAMIVCDLLFTIPYQQDSGMGGKFIQWLFDSNVDSSNNDDNTQLTIPKVSRVARIFGIADWKKAEQWYRNYADQSVYAILVGHGPPVVELDATKGCTDALVGVADQLVKPRW</sequence>
<evidence type="ECO:0000313" key="2">
    <source>
        <dbReference type="EMBL" id="CAB9505026.1"/>
    </source>
</evidence>
<evidence type="ECO:0000256" key="1">
    <source>
        <dbReference type="SAM" id="Phobius"/>
    </source>
</evidence>
<evidence type="ECO:0000313" key="3">
    <source>
        <dbReference type="Proteomes" id="UP001153069"/>
    </source>
</evidence>
<keyword evidence="3" id="KW-1185">Reference proteome</keyword>
<name>A0A9N8DML8_9STRA</name>
<proteinExistence type="predicted"/>
<feature type="transmembrane region" description="Helical" evidence="1">
    <location>
        <begin position="12"/>
        <end position="30"/>
    </location>
</feature>
<dbReference type="AlphaFoldDB" id="A0A9N8DML8"/>
<accession>A0A9N8DML8</accession>
<dbReference type="Proteomes" id="UP001153069">
    <property type="component" value="Unassembled WGS sequence"/>
</dbReference>
<gene>
    <name evidence="2" type="ORF">SEMRO_216_G089520.1</name>
</gene>
<comment type="caution">
    <text evidence="2">The sequence shown here is derived from an EMBL/GenBank/DDBJ whole genome shotgun (WGS) entry which is preliminary data.</text>
</comment>
<dbReference type="EMBL" id="CAICTM010000215">
    <property type="protein sequence ID" value="CAB9505026.1"/>
    <property type="molecule type" value="Genomic_DNA"/>
</dbReference>
<keyword evidence="1" id="KW-1133">Transmembrane helix</keyword>